<evidence type="ECO:0000256" key="5">
    <source>
        <dbReference type="ARBA" id="ARBA00022729"/>
    </source>
</evidence>
<keyword evidence="6" id="KW-0472">Membrane</keyword>
<gene>
    <name evidence="8" type="ORF">SAMN02745220_03925</name>
</gene>
<evidence type="ECO:0000256" key="7">
    <source>
        <dbReference type="ARBA" id="ARBA00023237"/>
    </source>
</evidence>
<reference evidence="8 9" key="1">
    <citation type="submission" date="2016-12" db="EMBL/GenBank/DDBJ databases">
        <authorList>
            <person name="Song W.-J."/>
            <person name="Kurnit D.M."/>
        </authorList>
    </citation>
    <scope>NUCLEOTIDE SEQUENCE [LARGE SCALE GENOMIC DNA]</scope>
    <source>
        <strain evidence="8 9">DSM 18488</strain>
    </source>
</reference>
<name>A0A1M7YFB2_9BACT</name>
<evidence type="ECO:0000256" key="1">
    <source>
        <dbReference type="ARBA" id="ARBA00004571"/>
    </source>
</evidence>
<dbReference type="GO" id="GO:0009279">
    <property type="term" value="C:cell outer membrane"/>
    <property type="evidence" value="ECO:0007669"/>
    <property type="project" value="UniProtKB-SubCell"/>
</dbReference>
<dbReference type="SUPFAM" id="SSF56935">
    <property type="entry name" value="Porins"/>
    <property type="match status" value="1"/>
</dbReference>
<dbReference type="OrthoDB" id="9922at2"/>
<dbReference type="Proteomes" id="UP000184603">
    <property type="component" value="Unassembled WGS sequence"/>
</dbReference>
<comment type="subcellular location">
    <subcellularLocation>
        <location evidence="1">Cell outer membrane</location>
        <topology evidence="1">Multi-pass membrane protein</topology>
    </subcellularLocation>
</comment>
<dbReference type="EMBL" id="FRFE01000024">
    <property type="protein sequence ID" value="SHO51271.1"/>
    <property type="molecule type" value="Genomic_DNA"/>
</dbReference>
<evidence type="ECO:0000256" key="3">
    <source>
        <dbReference type="ARBA" id="ARBA00022452"/>
    </source>
</evidence>
<dbReference type="GO" id="GO:0015483">
    <property type="term" value="F:long-chain fatty acid transporting porin activity"/>
    <property type="evidence" value="ECO:0007669"/>
    <property type="project" value="TreeGrafter"/>
</dbReference>
<protein>
    <submittedName>
        <fullName evidence="8">Long-chain fatty acid transport protein</fullName>
    </submittedName>
</protein>
<comment type="similarity">
    <text evidence="2">Belongs to the OmpP1/FadL family.</text>
</comment>
<evidence type="ECO:0000313" key="9">
    <source>
        <dbReference type="Proteomes" id="UP000184603"/>
    </source>
</evidence>
<accession>A0A1M7YFB2</accession>
<dbReference type="PANTHER" id="PTHR35093">
    <property type="entry name" value="OUTER MEMBRANE PROTEIN NMB0088-RELATED"/>
    <property type="match status" value="1"/>
</dbReference>
<dbReference type="STRING" id="1121416.SAMN02745220_03925"/>
<keyword evidence="3" id="KW-1134">Transmembrane beta strand</keyword>
<keyword evidence="5" id="KW-0732">Signal</keyword>
<dbReference type="InterPro" id="IPR005017">
    <property type="entry name" value="OMPP1/FadL/TodX"/>
</dbReference>
<evidence type="ECO:0000313" key="8">
    <source>
        <dbReference type="EMBL" id="SHO51271.1"/>
    </source>
</evidence>
<dbReference type="Gene3D" id="2.40.160.60">
    <property type="entry name" value="Outer membrane protein transport protein (OMPP1/FadL/TodX)"/>
    <property type="match status" value="1"/>
</dbReference>
<evidence type="ECO:0000256" key="4">
    <source>
        <dbReference type="ARBA" id="ARBA00022692"/>
    </source>
</evidence>
<dbReference type="RefSeq" id="WP_084554219.1">
    <property type="nucleotide sequence ID" value="NZ_FRFE01000024.1"/>
</dbReference>
<evidence type="ECO:0000256" key="6">
    <source>
        <dbReference type="ARBA" id="ARBA00023136"/>
    </source>
</evidence>
<keyword evidence="4" id="KW-0812">Transmembrane</keyword>
<proteinExistence type="inferred from homology"/>
<evidence type="ECO:0000256" key="2">
    <source>
        <dbReference type="ARBA" id="ARBA00008163"/>
    </source>
</evidence>
<dbReference type="Pfam" id="PF03349">
    <property type="entry name" value="Toluene_X"/>
    <property type="match status" value="1"/>
</dbReference>
<keyword evidence="9" id="KW-1185">Reference proteome</keyword>
<dbReference type="PANTHER" id="PTHR35093:SF8">
    <property type="entry name" value="OUTER MEMBRANE PROTEIN NMB0088-RELATED"/>
    <property type="match status" value="1"/>
</dbReference>
<organism evidence="8 9">
    <name type="scientific">Desulfopila aestuarii DSM 18488</name>
    <dbReference type="NCBI Taxonomy" id="1121416"/>
    <lineage>
        <taxon>Bacteria</taxon>
        <taxon>Pseudomonadati</taxon>
        <taxon>Thermodesulfobacteriota</taxon>
        <taxon>Desulfobulbia</taxon>
        <taxon>Desulfobulbales</taxon>
        <taxon>Desulfocapsaceae</taxon>
        <taxon>Desulfopila</taxon>
    </lineage>
</organism>
<keyword evidence="7" id="KW-0998">Cell outer membrane</keyword>
<dbReference type="AlphaFoldDB" id="A0A1M7YFB2"/>
<dbReference type="PROSITE" id="PS51257">
    <property type="entry name" value="PROKAR_LIPOPROTEIN"/>
    <property type="match status" value="1"/>
</dbReference>
<sequence length="399" mass="43283">MKSRMALPLMMTLVLGCFTRAEAGGIYLYEIGTEDVGLANAGNAARAGDASVIAGNPAGMTRLDDHQLTVGAQMLYGDVDYDLDNPNLRGPGNVVGWLPGASTFYSHSISEDLKLGVALYGNFGLSLDYGDNWAGHNLTTKATLMGLTVQPSIAYRLDEHWSLGAGLGINIGIFSLERDKLSGESNTEDDTDIAPNVKLGILYELSSATRFGLTYTSKVDYDFDIDADGYLPLTNAPWSLPIDAAVSAPQQVMFSAVHDLNTQWSLLMNIGWQDWSSLSETEVTVGGITRSSNLEVQDTWHGAAGVQYRVTTDTHMNFGIAYDSSMYDDQDNTSLFIPTGGAWRFGTGVMHQLNDNSSLGAAVEYLTIEDAEVASPAVLAGAYDDPQMYFFTIHYNYRF</sequence>